<dbReference type="Proteomes" id="UP000801492">
    <property type="component" value="Unassembled WGS sequence"/>
</dbReference>
<evidence type="ECO:0000256" key="2">
    <source>
        <dbReference type="ARBA" id="ARBA00022771"/>
    </source>
</evidence>
<dbReference type="PROSITE" id="PS50950">
    <property type="entry name" value="ZF_THAP"/>
    <property type="match status" value="1"/>
</dbReference>
<dbReference type="SMART" id="SM00980">
    <property type="entry name" value="THAP"/>
    <property type="match status" value="1"/>
</dbReference>
<keyword evidence="8" id="KW-1185">Reference proteome</keyword>
<proteinExistence type="predicted"/>
<dbReference type="GO" id="GO:0008270">
    <property type="term" value="F:zinc ion binding"/>
    <property type="evidence" value="ECO:0007669"/>
    <property type="project" value="UniProtKB-KW"/>
</dbReference>
<feature type="domain" description="THAP-type" evidence="6">
    <location>
        <begin position="34"/>
        <end position="116"/>
    </location>
</feature>
<dbReference type="OrthoDB" id="7683421at2759"/>
<dbReference type="GO" id="GO:0003677">
    <property type="term" value="F:DNA binding"/>
    <property type="evidence" value="ECO:0007669"/>
    <property type="project" value="UniProtKB-UniRule"/>
</dbReference>
<keyword evidence="3" id="KW-0862">Zinc</keyword>
<gene>
    <name evidence="7" type="ORF">ILUMI_04912</name>
</gene>
<dbReference type="Pfam" id="PF05485">
    <property type="entry name" value="THAP"/>
    <property type="match status" value="1"/>
</dbReference>
<name>A0A8K0GE34_IGNLU</name>
<evidence type="ECO:0000313" key="7">
    <source>
        <dbReference type="EMBL" id="KAF2901275.1"/>
    </source>
</evidence>
<evidence type="ECO:0000256" key="4">
    <source>
        <dbReference type="ARBA" id="ARBA00023125"/>
    </source>
</evidence>
<keyword evidence="1" id="KW-0479">Metal-binding</keyword>
<dbReference type="PANTHER" id="PTHR46289">
    <property type="entry name" value="52 KDA REPRESSOR OF THE INHIBITOR OF THE PROTEIN KINASE-LIKE PROTEIN-RELATED"/>
    <property type="match status" value="1"/>
</dbReference>
<dbReference type="SUPFAM" id="SSF57716">
    <property type="entry name" value="Glucocorticoid receptor-like (DNA-binding domain)"/>
    <property type="match status" value="1"/>
</dbReference>
<dbReference type="PANTHER" id="PTHR46289:SF16">
    <property type="entry name" value="52 KDA REPRESSOR OF THE INHIBITOR OF THE PROTEIN KINASE"/>
    <property type="match status" value="1"/>
</dbReference>
<dbReference type="AlphaFoldDB" id="A0A8K0GE34"/>
<reference evidence="7" key="1">
    <citation type="submission" date="2019-08" db="EMBL/GenBank/DDBJ databases">
        <title>The genome of the North American firefly Photinus pyralis.</title>
        <authorList>
            <consortium name="Photinus pyralis genome working group"/>
            <person name="Fallon T.R."/>
            <person name="Sander Lower S.E."/>
            <person name="Weng J.-K."/>
        </authorList>
    </citation>
    <scope>NUCLEOTIDE SEQUENCE</scope>
    <source>
        <strain evidence="7">TRF0915ILg1</strain>
        <tissue evidence="7">Whole body</tissue>
    </source>
</reference>
<keyword evidence="2 5" id="KW-0863">Zinc-finger</keyword>
<organism evidence="7 8">
    <name type="scientific">Ignelater luminosus</name>
    <name type="common">Cucubano</name>
    <name type="synonym">Pyrophorus luminosus</name>
    <dbReference type="NCBI Taxonomy" id="2038154"/>
    <lineage>
        <taxon>Eukaryota</taxon>
        <taxon>Metazoa</taxon>
        <taxon>Ecdysozoa</taxon>
        <taxon>Arthropoda</taxon>
        <taxon>Hexapoda</taxon>
        <taxon>Insecta</taxon>
        <taxon>Pterygota</taxon>
        <taxon>Neoptera</taxon>
        <taxon>Endopterygota</taxon>
        <taxon>Coleoptera</taxon>
        <taxon>Polyphaga</taxon>
        <taxon>Elateriformia</taxon>
        <taxon>Elateroidea</taxon>
        <taxon>Elateridae</taxon>
        <taxon>Agrypninae</taxon>
        <taxon>Pyrophorini</taxon>
        <taxon>Ignelater</taxon>
    </lineage>
</organism>
<evidence type="ECO:0000256" key="5">
    <source>
        <dbReference type="PROSITE-ProRule" id="PRU00309"/>
    </source>
</evidence>
<sequence length="149" mass="17186">MQNPDPGYSSMDIRTQHCNLEKKAKIIPLYKQSEKNVVADALSCIEINNHESEEVEDTDMDKCEIWISRCDRPDLCNKSPDYLHNNVKLCSKHFEDIMFSPLLKNRFKKNAIPTLFECKNTNVNVQQEPSCSYVSTLASESVETQHQVF</sequence>
<evidence type="ECO:0000256" key="3">
    <source>
        <dbReference type="ARBA" id="ARBA00022833"/>
    </source>
</evidence>
<dbReference type="InterPro" id="IPR052958">
    <property type="entry name" value="IFN-induced_PKR_regulator"/>
</dbReference>
<keyword evidence="4 5" id="KW-0238">DNA-binding</keyword>
<accession>A0A8K0GE34</accession>
<dbReference type="InterPro" id="IPR006612">
    <property type="entry name" value="THAP_Znf"/>
</dbReference>
<protein>
    <recommendedName>
        <fullName evidence="6">THAP-type domain-containing protein</fullName>
    </recommendedName>
</protein>
<evidence type="ECO:0000256" key="1">
    <source>
        <dbReference type="ARBA" id="ARBA00022723"/>
    </source>
</evidence>
<evidence type="ECO:0000259" key="6">
    <source>
        <dbReference type="PROSITE" id="PS50950"/>
    </source>
</evidence>
<evidence type="ECO:0000313" key="8">
    <source>
        <dbReference type="Proteomes" id="UP000801492"/>
    </source>
</evidence>
<dbReference type="EMBL" id="VTPC01001749">
    <property type="protein sequence ID" value="KAF2901275.1"/>
    <property type="molecule type" value="Genomic_DNA"/>
</dbReference>
<comment type="caution">
    <text evidence="7">The sequence shown here is derived from an EMBL/GenBank/DDBJ whole genome shotgun (WGS) entry which is preliminary data.</text>
</comment>